<name>A0A4S4FLI7_9MICO</name>
<comment type="caution">
    <text evidence="6">The sequence shown here is derived from an EMBL/GenBank/DDBJ whole genome shotgun (WGS) entry which is preliminary data.</text>
</comment>
<dbReference type="GO" id="GO:0008615">
    <property type="term" value="P:pyridoxine biosynthetic process"/>
    <property type="evidence" value="ECO:0007669"/>
    <property type="project" value="InterPro"/>
</dbReference>
<dbReference type="Pfam" id="PF01243">
    <property type="entry name" value="PNPOx_N"/>
    <property type="match status" value="1"/>
</dbReference>
<dbReference type="GO" id="GO:0004733">
    <property type="term" value="F:pyridoxamine phosphate oxidase activity"/>
    <property type="evidence" value="ECO:0007669"/>
    <property type="project" value="InterPro"/>
</dbReference>
<evidence type="ECO:0000259" key="5">
    <source>
        <dbReference type="Pfam" id="PF01243"/>
    </source>
</evidence>
<dbReference type="InterPro" id="IPR012349">
    <property type="entry name" value="Split_barrel_FMN-bd"/>
</dbReference>
<keyword evidence="4" id="KW-0560">Oxidoreductase</keyword>
<comment type="cofactor">
    <cofactor evidence="1">
        <name>FMN</name>
        <dbReference type="ChEBI" id="CHEBI:58210"/>
    </cofactor>
</comment>
<dbReference type="InterPro" id="IPR011576">
    <property type="entry name" value="Pyridox_Oxase_N"/>
</dbReference>
<dbReference type="PANTHER" id="PTHR10851">
    <property type="entry name" value="PYRIDOXINE-5-PHOSPHATE OXIDASE"/>
    <property type="match status" value="1"/>
</dbReference>
<accession>A0A4S4FLI7</accession>
<dbReference type="GO" id="GO:0010181">
    <property type="term" value="F:FMN binding"/>
    <property type="evidence" value="ECO:0007669"/>
    <property type="project" value="InterPro"/>
</dbReference>
<keyword evidence="3" id="KW-0288">FMN</keyword>
<dbReference type="Gene3D" id="2.30.110.10">
    <property type="entry name" value="Electron Transport, Fmn-binding Protein, Chain A"/>
    <property type="match status" value="1"/>
</dbReference>
<feature type="domain" description="Pyridoxamine 5'-phosphate oxidase N-terminal" evidence="5">
    <location>
        <begin position="42"/>
        <end position="132"/>
    </location>
</feature>
<dbReference type="PANTHER" id="PTHR10851:SF0">
    <property type="entry name" value="PYRIDOXINE-5'-PHOSPHATE OXIDASE"/>
    <property type="match status" value="1"/>
</dbReference>
<dbReference type="Proteomes" id="UP000309133">
    <property type="component" value="Unassembled WGS sequence"/>
</dbReference>
<dbReference type="OrthoDB" id="9780392at2"/>
<evidence type="ECO:0000256" key="4">
    <source>
        <dbReference type="ARBA" id="ARBA00023002"/>
    </source>
</evidence>
<evidence type="ECO:0000313" key="6">
    <source>
        <dbReference type="EMBL" id="THG30944.1"/>
    </source>
</evidence>
<dbReference type="EMBL" id="SSSM01000004">
    <property type="protein sequence ID" value="THG30944.1"/>
    <property type="molecule type" value="Genomic_DNA"/>
</dbReference>
<proteinExistence type="predicted"/>
<dbReference type="RefSeq" id="WP_136427354.1">
    <property type="nucleotide sequence ID" value="NZ_SSSM01000004.1"/>
</dbReference>
<reference evidence="6 7" key="1">
    <citation type="submission" date="2019-04" db="EMBL/GenBank/DDBJ databases">
        <authorList>
            <person name="Jiang L."/>
        </authorList>
    </citation>
    <scope>NUCLEOTIDE SEQUENCE [LARGE SCALE GENOMIC DNA]</scope>
    <source>
        <strain evidence="6 7">YIM 131853</strain>
    </source>
</reference>
<evidence type="ECO:0000313" key="7">
    <source>
        <dbReference type="Proteomes" id="UP000309133"/>
    </source>
</evidence>
<evidence type="ECO:0000256" key="3">
    <source>
        <dbReference type="ARBA" id="ARBA00022643"/>
    </source>
</evidence>
<evidence type="ECO:0000256" key="1">
    <source>
        <dbReference type="ARBA" id="ARBA00001917"/>
    </source>
</evidence>
<dbReference type="AlphaFoldDB" id="A0A4S4FLI7"/>
<evidence type="ECO:0000256" key="2">
    <source>
        <dbReference type="ARBA" id="ARBA00022630"/>
    </source>
</evidence>
<keyword evidence="2" id="KW-0285">Flavoprotein</keyword>
<sequence length="208" mass="22908">MSVADGVIVAAGAAPHSANVSGDALALLSEWLPSNSDPARPQIQLATVDADGRPDVRTVLLSEWSTEGFYFHTDSRSRKVADLRANPAVAIEVLWPGFSRQLVIRGFAEQASNEEEADAYARRSPYLKQLAWQNTAELAARPVAERESTWTSFASDNDIARIDAPPTWIGFLVRPDRLTFWESNPTAPSHRVEYALESGDWTEHHLPG</sequence>
<dbReference type="InterPro" id="IPR000659">
    <property type="entry name" value="Pyridox_Oxase"/>
</dbReference>
<gene>
    <name evidence="6" type="ORF">E6C64_10040</name>
</gene>
<keyword evidence="7" id="KW-1185">Reference proteome</keyword>
<protein>
    <submittedName>
        <fullName evidence="6">Pyridoxamine 5-phosphate oxidase</fullName>
    </submittedName>
</protein>
<dbReference type="SUPFAM" id="SSF50475">
    <property type="entry name" value="FMN-binding split barrel"/>
    <property type="match status" value="1"/>
</dbReference>
<organism evidence="6 7">
    <name type="scientific">Naasia lichenicola</name>
    <dbReference type="NCBI Taxonomy" id="2565933"/>
    <lineage>
        <taxon>Bacteria</taxon>
        <taxon>Bacillati</taxon>
        <taxon>Actinomycetota</taxon>
        <taxon>Actinomycetes</taxon>
        <taxon>Micrococcales</taxon>
        <taxon>Microbacteriaceae</taxon>
        <taxon>Naasia</taxon>
    </lineage>
</organism>